<evidence type="ECO:0000256" key="1">
    <source>
        <dbReference type="ARBA" id="ARBA00001917"/>
    </source>
</evidence>
<dbReference type="Pfam" id="PF07992">
    <property type="entry name" value="Pyr_redox_2"/>
    <property type="match status" value="1"/>
</dbReference>
<evidence type="ECO:0000256" key="7">
    <source>
        <dbReference type="ARBA" id="ARBA00023002"/>
    </source>
</evidence>
<sequence length="679" mass="73717">MATTDPLLDPFRLKHLRLRNRVVSTSHEPAYAEDGMPKERYLRYHEEKAKGGLALTMMGGAACVAPDSPAFVNNIALYRDEVVPYLAAIADAVHQHGALVMCQVTHAGRRTSNYAGDWLPVVSASGDREPQHRAFPKVAEDWDIERIVAAYADAAERCRAGGMDGIELMANGHLLDQFWSPATNHRDDEWGGDFERRLRFPIEVIRAIRRRVGNEFVVGLRMAVDEARPGGLTAGDGIEIARRLVAEGIDFLSVIRGSLDTDNNLSRVIAPMGTPAAAHLAFAGEVKRALDVPVMHAGRINDLATARYAIAEGLLDMVGMTRAHMADPHVMRRVAAKEEDRIRPCVGAGYCIDRVYEGADALCVHNAATGREFQLPHTIEPSSSPKTAVVVGAGPAGLEAARVLAERGHSVTVFEANSQPGGQVAVAARLPRRRDLIGIVDWRVQECERLGVKIHYNTVAESDDVLAEDPDVVIVATGGIPNTGGVDGPADLVTDSWQILTGEAKPKQSVLLYDDNGDHPGMSAAEMIATSGADLEIVTPERTVAPLVGSTNYPAYLTVFADHSVTTTLNTRVVAVERTSDRRIKATLVNEYSQATETRIVDQVVVEHGTVPVDNLYFDLKDLSVNHGAVDYPALISLSPQRIVRNESGSFQLFRIGDAVTSRNIHAAILDAYRLCWAI</sequence>
<evidence type="ECO:0000256" key="3">
    <source>
        <dbReference type="ARBA" id="ARBA00011048"/>
    </source>
</evidence>
<evidence type="ECO:0000259" key="10">
    <source>
        <dbReference type="Pfam" id="PF00724"/>
    </source>
</evidence>
<dbReference type="GO" id="GO:0046872">
    <property type="term" value="F:metal ion binding"/>
    <property type="evidence" value="ECO:0007669"/>
    <property type="project" value="UniProtKB-KW"/>
</dbReference>
<evidence type="ECO:0000256" key="9">
    <source>
        <dbReference type="ARBA" id="ARBA00023014"/>
    </source>
</evidence>
<dbReference type="SUPFAM" id="SSF51905">
    <property type="entry name" value="FAD/NAD(P)-binding domain"/>
    <property type="match status" value="1"/>
</dbReference>
<evidence type="ECO:0000256" key="6">
    <source>
        <dbReference type="ARBA" id="ARBA00022723"/>
    </source>
</evidence>
<dbReference type="InterPro" id="IPR001155">
    <property type="entry name" value="OxRdtase_FMN_N"/>
</dbReference>
<dbReference type="Pfam" id="PF00724">
    <property type="entry name" value="Oxidored_FMN"/>
    <property type="match status" value="1"/>
</dbReference>
<keyword evidence="8" id="KW-0408">Iron</keyword>
<dbReference type="CDD" id="cd04734">
    <property type="entry name" value="OYE_like_3_FMN"/>
    <property type="match status" value="1"/>
</dbReference>
<reference evidence="12 13" key="1">
    <citation type="journal article" date="2021" name="BMC Genomics">
        <title>Genome-resolved metagenome and metatranscriptome analyses of thermophilic composting reveal key bacterial players and their metabolic interactions.</title>
        <authorList>
            <person name="Braga L.P.P."/>
            <person name="Pereira R.V."/>
            <person name="Martins L.F."/>
            <person name="Moura L.M.S."/>
            <person name="Sanchez F.B."/>
            <person name="Patane J.S.L."/>
            <person name="da Silva A.M."/>
            <person name="Setubal J.C."/>
        </authorList>
    </citation>
    <scope>NUCLEOTIDE SEQUENCE [LARGE SCALE GENOMIC DNA]</scope>
    <source>
        <strain evidence="12">ZC4RG45</strain>
    </source>
</reference>
<keyword evidence="6" id="KW-0479">Metal-binding</keyword>
<gene>
    <name evidence="12" type="ORF">DIU77_011130</name>
</gene>
<dbReference type="EMBL" id="QGUI02000130">
    <property type="protein sequence ID" value="MFO7192783.1"/>
    <property type="molecule type" value="Genomic_DNA"/>
</dbReference>
<dbReference type="GO" id="GO:0051536">
    <property type="term" value="F:iron-sulfur cluster binding"/>
    <property type="evidence" value="ECO:0007669"/>
    <property type="project" value="UniProtKB-KW"/>
</dbReference>
<comment type="caution">
    <text evidence="12">The sequence shown here is derived from an EMBL/GenBank/DDBJ whole genome shotgun (WGS) entry which is preliminary data.</text>
</comment>
<dbReference type="InterPro" id="IPR013785">
    <property type="entry name" value="Aldolase_TIM"/>
</dbReference>
<comment type="cofactor">
    <cofactor evidence="1">
        <name>FMN</name>
        <dbReference type="ChEBI" id="CHEBI:58210"/>
    </cofactor>
</comment>
<evidence type="ECO:0000256" key="5">
    <source>
        <dbReference type="ARBA" id="ARBA00022643"/>
    </source>
</evidence>
<name>A0ABD6FFS3_9PSEU</name>
<comment type="cofactor">
    <cofactor evidence="2">
        <name>[4Fe-4S] cluster</name>
        <dbReference type="ChEBI" id="CHEBI:49883"/>
    </cofactor>
</comment>
<dbReference type="Gene3D" id="3.40.50.720">
    <property type="entry name" value="NAD(P)-binding Rossmann-like Domain"/>
    <property type="match status" value="1"/>
</dbReference>
<accession>A0ABD6FFS3</accession>
<protein>
    <submittedName>
        <fullName evidence="12">FAD-dependent oxidoreductase</fullName>
    </submittedName>
</protein>
<comment type="similarity">
    <text evidence="3">In the N-terminal section; belongs to the NADH:flavin oxidoreductase/NADH oxidase family.</text>
</comment>
<keyword evidence="7" id="KW-0560">Oxidoreductase</keyword>
<dbReference type="Gene3D" id="3.20.20.70">
    <property type="entry name" value="Aldolase class I"/>
    <property type="match status" value="1"/>
</dbReference>
<evidence type="ECO:0000313" key="12">
    <source>
        <dbReference type="EMBL" id="MFO7192783.1"/>
    </source>
</evidence>
<feature type="domain" description="FAD/NAD(P)-binding" evidence="11">
    <location>
        <begin position="388"/>
        <end position="623"/>
    </location>
</feature>
<dbReference type="Gene3D" id="3.50.50.60">
    <property type="entry name" value="FAD/NAD(P)-binding domain"/>
    <property type="match status" value="1"/>
</dbReference>
<keyword evidence="9" id="KW-0411">Iron-sulfur</keyword>
<evidence type="ECO:0000256" key="8">
    <source>
        <dbReference type="ARBA" id="ARBA00023004"/>
    </source>
</evidence>
<keyword evidence="5" id="KW-0288">FMN</keyword>
<evidence type="ECO:0000313" key="13">
    <source>
        <dbReference type="Proteomes" id="UP000249324"/>
    </source>
</evidence>
<dbReference type="InterPro" id="IPR051793">
    <property type="entry name" value="NADH:flavin_oxidoreductase"/>
</dbReference>
<dbReference type="GO" id="GO:0016491">
    <property type="term" value="F:oxidoreductase activity"/>
    <property type="evidence" value="ECO:0007669"/>
    <property type="project" value="UniProtKB-KW"/>
</dbReference>
<dbReference type="PANTHER" id="PTHR42917:SF2">
    <property type="entry name" value="2,4-DIENOYL-COA REDUCTASE [(2E)-ENOYL-COA-PRODUCING]"/>
    <property type="match status" value="1"/>
</dbReference>
<dbReference type="PRINTS" id="PR00368">
    <property type="entry name" value="FADPNR"/>
</dbReference>
<proteinExistence type="inferred from homology"/>
<keyword evidence="4" id="KW-0285">Flavoprotein</keyword>
<dbReference type="PRINTS" id="PR00411">
    <property type="entry name" value="PNDRDTASEI"/>
</dbReference>
<organism evidence="12 13">
    <name type="scientific">Thermocrispum agreste</name>
    <dbReference type="NCBI Taxonomy" id="37925"/>
    <lineage>
        <taxon>Bacteria</taxon>
        <taxon>Bacillati</taxon>
        <taxon>Actinomycetota</taxon>
        <taxon>Actinomycetes</taxon>
        <taxon>Pseudonocardiales</taxon>
        <taxon>Pseudonocardiaceae</taxon>
        <taxon>Thermocrispum</taxon>
    </lineage>
</organism>
<dbReference type="InterPro" id="IPR036188">
    <property type="entry name" value="FAD/NAD-bd_sf"/>
</dbReference>
<evidence type="ECO:0000256" key="4">
    <source>
        <dbReference type="ARBA" id="ARBA00022630"/>
    </source>
</evidence>
<dbReference type="InterPro" id="IPR023753">
    <property type="entry name" value="FAD/NAD-binding_dom"/>
</dbReference>
<dbReference type="SUPFAM" id="SSF51395">
    <property type="entry name" value="FMN-linked oxidoreductases"/>
    <property type="match status" value="1"/>
</dbReference>
<feature type="domain" description="NADH:flavin oxidoreductase/NADH oxidase N-terminal" evidence="10">
    <location>
        <begin position="7"/>
        <end position="338"/>
    </location>
</feature>
<dbReference type="Proteomes" id="UP000249324">
    <property type="component" value="Unassembled WGS sequence"/>
</dbReference>
<evidence type="ECO:0000256" key="2">
    <source>
        <dbReference type="ARBA" id="ARBA00001966"/>
    </source>
</evidence>
<evidence type="ECO:0000259" key="11">
    <source>
        <dbReference type="Pfam" id="PF07992"/>
    </source>
</evidence>
<dbReference type="AlphaFoldDB" id="A0ABD6FFS3"/>
<dbReference type="PANTHER" id="PTHR42917">
    <property type="entry name" value="2,4-DIENOYL-COA REDUCTASE"/>
    <property type="match status" value="1"/>
</dbReference>